<keyword evidence="3" id="KW-1185">Reference proteome</keyword>
<feature type="non-terminal residue" evidence="2">
    <location>
        <position position="1"/>
    </location>
</feature>
<accession>A0A9J5ZBC6</accession>
<organism evidence="2 3">
    <name type="scientific">Solanum commersonii</name>
    <name type="common">Commerson's wild potato</name>
    <name type="synonym">Commerson's nightshade</name>
    <dbReference type="NCBI Taxonomy" id="4109"/>
    <lineage>
        <taxon>Eukaryota</taxon>
        <taxon>Viridiplantae</taxon>
        <taxon>Streptophyta</taxon>
        <taxon>Embryophyta</taxon>
        <taxon>Tracheophyta</taxon>
        <taxon>Spermatophyta</taxon>
        <taxon>Magnoliopsida</taxon>
        <taxon>eudicotyledons</taxon>
        <taxon>Gunneridae</taxon>
        <taxon>Pentapetalae</taxon>
        <taxon>asterids</taxon>
        <taxon>lamiids</taxon>
        <taxon>Solanales</taxon>
        <taxon>Solanaceae</taxon>
        <taxon>Solanoideae</taxon>
        <taxon>Solaneae</taxon>
        <taxon>Solanum</taxon>
    </lineage>
</organism>
<evidence type="ECO:0000256" key="1">
    <source>
        <dbReference type="SAM" id="Phobius"/>
    </source>
</evidence>
<keyword evidence="1" id="KW-1133">Transmembrane helix</keyword>
<dbReference type="EMBL" id="JACXVP010000004">
    <property type="protein sequence ID" value="KAG5609231.1"/>
    <property type="molecule type" value="Genomic_DNA"/>
</dbReference>
<keyword evidence="1" id="KW-0472">Membrane</keyword>
<evidence type="ECO:0000313" key="3">
    <source>
        <dbReference type="Proteomes" id="UP000824120"/>
    </source>
</evidence>
<keyword evidence="1" id="KW-0812">Transmembrane</keyword>
<gene>
    <name evidence="2" type="ORF">H5410_020512</name>
</gene>
<dbReference type="AlphaFoldDB" id="A0A9J5ZBC6"/>
<protein>
    <submittedName>
        <fullName evidence="2">Uncharacterized protein</fullName>
    </submittedName>
</protein>
<feature type="transmembrane region" description="Helical" evidence="1">
    <location>
        <begin position="38"/>
        <end position="59"/>
    </location>
</feature>
<comment type="caution">
    <text evidence="2">The sequence shown here is derived from an EMBL/GenBank/DDBJ whole genome shotgun (WGS) entry which is preliminary data.</text>
</comment>
<proteinExistence type="predicted"/>
<dbReference type="Proteomes" id="UP000824120">
    <property type="component" value="Chromosome 4"/>
</dbReference>
<sequence>GIAHTSHSTHVLPCKNIEVEGLFLSFPFSASILAPPPLLTIGHLHLLSPLLLFSFIVVYSTATHLKFGRPVNAAIFAPRFSSPLRLFSILHFGEVYSCFLSQVSVLYTNFTVNGTTTPHREHAEPDFLNGSRQSLHTSMLNLVTSVAAYPIQQQMLLFVDAL</sequence>
<name>A0A9J5ZBC6_SOLCO</name>
<evidence type="ECO:0000313" key="2">
    <source>
        <dbReference type="EMBL" id="KAG5609231.1"/>
    </source>
</evidence>
<reference evidence="2 3" key="1">
    <citation type="submission" date="2020-09" db="EMBL/GenBank/DDBJ databases">
        <title>De no assembly of potato wild relative species, Solanum commersonii.</title>
        <authorList>
            <person name="Cho K."/>
        </authorList>
    </citation>
    <scope>NUCLEOTIDE SEQUENCE [LARGE SCALE GENOMIC DNA]</scope>
    <source>
        <strain evidence="2">LZ3.2</strain>
        <tissue evidence="2">Leaf</tissue>
    </source>
</reference>